<comment type="subcellular location">
    <subcellularLocation>
        <location evidence="1">Cytoplasm</location>
    </subcellularLocation>
</comment>
<dbReference type="PANTHER" id="PTHR42930">
    <property type="entry name" value="PHOSPHATE-SPECIFIC TRANSPORT SYSTEM ACCESSORY PROTEIN PHOU"/>
    <property type="match status" value="1"/>
</dbReference>
<comment type="function">
    <text evidence="1">Plays a role in the regulation of phosphate uptake.</text>
</comment>
<dbReference type="NCBIfam" id="TIGR02135">
    <property type="entry name" value="phoU_full"/>
    <property type="match status" value="1"/>
</dbReference>
<dbReference type="SUPFAM" id="SSF109755">
    <property type="entry name" value="PhoU-like"/>
    <property type="match status" value="1"/>
</dbReference>
<proteinExistence type="inferred from homology"/>
<evidence type="ECO:0000256" key="1">
    <source>
        <dbReference type="PIRNR" id="PIRNR003107"/>
    </source>
</evidence>
<feature type="domain" description="PhoU" evidence="2">
    <location>
        <begin position="119"/>
        <end position="204"/>
    </location>
</feature>
<dbReference type="InterPro" id="IPR026022">
    <property type="entry name" value="PhoU_dom"/>
</dbReference>
<evidence type="ECO:0000313" key="4">
    <source>
        <dbReference type="Proteomes" id="UP001477672"/>
    </source>
</evidence>
<evidence type="ECO:0000313" key="3">
    <source>
        <dbReference type="EMBL" id="MEQ2521243.1"/>
    </source>
</evidence>
<dbReference type="PIRSF" id="PIRSF003107">
    <property type="entry name" value="PhoU"/>
    <property type="match status" value="1"/>
</dbReference>
<keyword evidence="4" id="KW-1185">Reference proteome</keyword>
<feature type="domain" description="PhoU" evidence="2">
    <location>
        <begin position="18"/>
        <end position="106"/>
    </location>
</feature>
<accession>A0ABV1GHX4</accession>
<name>A0ABV1GHX4_9FIRM</name>
<organism evidence="3 4">
    <name type="scientific">Ruthenibacterium intestinale</name>
    <dbReference type="NCBI Taxonomy" id="3133163"/>
    <lineage>
        <taxon>Bacteria</taxon>
        <taxon>Bacillati</taxon>
        <taxon>Bacillota</taxon>
        <taxon>Clostridia</taxon>
        <taxon>Eubacteriales</taxon>
        <taxon>Oscillospiraceae</taxon>
        <taxon>Ruthenibacterium</taxon>
    </lineage>
</organism>
<keyword evidence="1" id="KW-0813">Transport</keyword>
<keyword evidence="1" id="KW-0592">Phosphate transport</keyword>
<gene>
    <name evidence="3" type="primary">phoU</name>
    <name evidence="3" type="ORF">WMO24_12500</name>
</gene>
<dbReference type="EMBL" id="JBBMFA010000104">
    <property type="protein sequence ID" value="MEQ2521243.1"/>
    <property type="molecule type" value="Genomic_DNA"/>
</dbReference>
<dbReference type="Gene3D" id="1.20.58.220">
    <property type="entry name" value="Phosphate transport system protein phou homolog 2, domain 2"/>
    <property type="match status" value="1"/>
</dbReference>
<comment type="similarity">
    <text evidence="1">Belongs to the PhoU family.</text>
</comment>
<dbReference type="InterPro" id="IPR028366">
    <property type="entry name" value="PhoU"/>
</dbReference>
<sequence>MQTRTEYLSQLSQLDHMVKDMGDLVSSSLSQALQALWNSDKTLAGNIASQDDAIDNKERDIEHLCMTLLLRQQPVASDLRQVSSVMKLVSDLERIGDHSADIAEIVEHLDAGSYTPAGLRKMAETVQNMVQEAVSAFVAHDTAKAAAVIARDDEADADFVAIRQDIAAHIVKHPADTDAALDSFMITKYLERIGDHAVNVAEWVSFCHDGEYKNGPLL</sequence>
<dbReference type="Pfam" id="PF01895">
    <property type="entry name" value="PhoU"/>
    <property type="match status" value="2"/>
</dbReference>
<dbReference type="PANTHER" id="PTHR42930:SF3">
    <property type="entry name" value="PHOSPHATE-SPECIFIC TRANSPORT SYSTEM ACCESSORY PROTEIN PHOU"/>
    <property type="match status" value="1"/>
</dbReference>
<reference evidence="3 4" key="1">
    <citation type="submission" date="2024-03" db="EMBL/GenBank/DDBJ databases">
        <title>Human intestinal bacterial collection.</title>
        <authorList>
            <person name="Pauvert C."/>
            <person name="Hitch T.C.A."/>
            <person name="Clavel T."/>
        </authorList>
    </citation>
    <scope>NUCLEOTIDE SEQUENCE [LARGE SCALE GENOMIC DNA]</scope>
    <source>
        <strain evidence="3 4">CLA-JM-H11</strain>
    </source>
</reference>
<dbReference type="Proteomes" id="UP001477672">
    <property type="component" value="Unassembled WGS sequence"/>
</dbReference>
<evidence type="ECO:0000259" key="2">
    <source>
        <dbReference type="Pfam" id="PF01895"/>
    </source>
</evidence>
<keyword evidence="1" id="KW-0963">Cytoplasm</keyword>
<comment type="subunit">
    <text evidence="1">Homodimer.</text>
</comment>
<dbReference type="InterPro" id="IPR038078">
    <property type="entry name" value="PhoU-like_sf"/>
</dbReference>
<dbReference type="RefSeq" id="WP_349216752.1">
    <property type="nucleotide sequence ID" value="NZ_JBBMFA010000104.1"/>
</dbReference>
<protein>
    <recommendedName>
        <fullName evidence="1">Phosphate-specific transport system accessory protein PhoU</fullName>
    </recommendedName>
</protein>
<comment type="caution">
    <text evidence="3">The sequence shown here is derived from an EMBL/GenBank/DDBJ whole genome shotgun (WGS) entry which is preliminary data.</text>
</comment>